<dbReference type="Proteomes" id="UP000677803">
    <property type="component" value="Unassembled WGS sequence"/>
</dbReference>
<feature type="non-terminal residue" evidence="1">
    <location>
        <position position="1"/>
    </location>
</feature>
<protein>
    <submittedName>
        <fullName evidence="1">(Atlantic silverside) hypothetical protein</fullName>
    </submittedName>
</protein>
<evidence type="ECO:0000313" key="2">
    <source>
        <dbReference type="Proteomes" id="UP000677803"/>
    </source>
</evidence>
<proteinExistence type="predicted"/>
<evidence type="ECO:0000313" key="1">
    <source>
        <dbReference type="EMBL" id="CAG5958092.1"/>
    </source>
</evidence>
<accession>A0A8S4BIU2</accession>
<reference evidence="1" key="1">
    <citation type="submission" date="2021-05" db="EMBL/GenBank/DDBJ databases">
        <authorList>
            <person name="Tigano A."/>
        </authorList>
    </citation>
    <scope>NUCLEOTIDE SEQUENCE</scope>
</reference>
<keyword evidence="2" id="KW-1185">Reference proteome</keyword>
<gene>
    <name evidence="1" type="ORF">MMEN_LOCUS14943</name>
</gene>
<sequence>MLRDRLCKEEKEGARTAHAQEGKYYVCRKDALKCRAHTPFWTAAGVACVMGVPLMDEFASTESDSSTLRTTVSSAPV</sequence>
<comment type="caution">
    <text evidence="1">The sequence shown here is derived from an EMBL/GenBank/DDBJ whole genome shotgun (WGS) entry which is preliminary data.</text>
</comment>
<name>A0A8S4BIU2_9TELE</name>
<organism evidence="1 2">
    <name type="scientific">Menidia menidia</name>
    <name type="common">Atlantic silverside</name>
    <dbReference type="NCBI Taxonomy" id="238744"/>
    <lineage>
        <taxon>Eukaryota</taxon>
        <taxon>Metazoa</taxon>
        <taxon>Chordata</taxon>
        <taxon>Craniata</taxon>
        <taxon>Vertebrata</taxon>
        <taxon>Euteleostomi</taxon>
        <taxon>Actinopterygii</taxon>
        <taxon>Neopterygii</taxon>
        <taxon>Teleostei</taxon>
        <taxon>Neoteleostei</taxon>
        <taxon>Acanthomorphata</taxon>
        <taxon>Ovalentaria</taxon>
        <taxon>Atherinomorphae</taxon>
        <taxon>Atheriniformes</taxon>
        <taxon>Atherinopsidae</taxon>
        <taxon>Menidiinae</taxon>
        <taxon>Menidia</taxon>
    </lineage>
</organism>
<dbReference type="EMBL" id="CAJRST010022223">
    <property type="protein sequence ID" value="CAG5958092.1"/>
    <property type="molecule type" value="Genomic_DNA"/>
</dbReference>
<dbReference type="AlphaFoldDB" id="A0A8S4BIU2"/>